<keyword evidence="4" id="KW-1185">Reference proteome</keyword>
<feature type="compositionally biased region" description="Low complexity" evidence="1">
    <location>
        <begin position="104"/>
        <end position="127"/>
    </location>
</feature>
<evidence type="ECO:0000256" key="2">
    <source>
        <dbReference type="SAM" id="Phobius"/>
    </source>
</evidence>
<evidence type="ECO:0000313" key="3">
    <source>
        <dbReference type="EMBL" id="KAI9250500.1"/>
    </source>
</evidence>
<name>A0AAD5K1A1_9FUNG</name>
<keyword evidence="2" id="KW-0472">Membrane</keyword>
<sequence length="264" mass="30397">MNNNDPPRVKTFKRRRKPSSDARPILSAQPNVTPKPSPQRPTPSNVATQVESSSPPPRRNSTEELLALLNQTDGVLSLDDKEEYIMPPSSSSLKEDFSPPPPSSLLSKNDQSLSSISRSSTPTTTTTAYRPKKDSTFIWIIILFLIVGMIYIIYTRQLTPTVSSTLDLNTDYPLGDRMSDGIVMIKNCIKQFNDKLWVIQDWIEKCKQSSDTYLRYFVHWIEECRLMMEHRLDQVIMDMTTMILNYRHQLANWIDPYPRCETIH</sequence>
<organism evidence="3 4">
    <name type="scientific">Phascolomyces articulosus</name>
    <dbReference type="NCBI Taxonomy" id="60185"/>
    <lineage>
        <taxon>Eukaryota</taxon>
        <taxon>Fungi</taxon>
        <taxon>Fungi incertae sedis</taxon>
        <taxon>Mucoromycota</taxon>
        <taxon>Mucoromycotina</taxon>
        <taxon>Mucoromycetes</taxon>
        <taxon>Mucorales</taxon>
        <taxon>Lichtheimiaceae</taxon>
        <taxon>Phascolomyces</taxon>
    </lineage>
</organism>
<keyword evidence="2" id="KW-1133">Transmembrane helix</keyword>
<proteinExistence type="predicted"/>
<accession>A0AAD5K1A1</accession>
<feature type="compositionally biased region" description="Polar residues" evidence="1">
    <location>
        <begin position="42"/>
        <end position="53"/>
    </location>
</feature>
<reference evidence="3" key="1">
    <citation type="journal article" date="2022" name="IScience">
        <title>Evolution of zygomycete secretomes and the origins of terrestrial fungal ecologies.</title>
        <authorList>
            <person name="Chang Y."/>
            <person name="Wang Y."/>
            <person name="Mondo S."/>
            <person name="Ahrendt S."/>
            <person name="Andreopoulos W."/>
            <person name="Barry K."/>
            <person name="Beard J."/>
            <person name="Benny G.L."/>
            <person name="Blankenship S."/>
            <person name="Bonito G."/>
            <person name="Cuomo C."/>
            <person name="Desiro A."/>
            <person name="Gervers K.A."/>
            <person name="Hundley H."/>
            <person name="Kuo A."/>
            <person name="LaButti K."/>
            <person name="Lang B.F."/>
            <person name="Lipzen A."/>
            <person name="O'Donnell K."/>
            <person name="Pangilinan J."/>
            <person name="Reynolds N."/>
            <person name="Sandor L."/>
            <person name="Smith M.E."/>
            <person name="Tsang A."/>
            <person name="Grigoriev I.V."/>
            <person name="Stajich J.E."/>
            <person name="Spatafora J.W."/>
        </authorList>
    </citation>
    <scope>NUCLEOTIDE SEQUENCE</scope>
    <source>
        <strain evidence="3">RSA 2281</strain>
    </source>
</reference>
<feature type="region of interest" description="Disordered" evidence="1">
    <location>
        <begin position="1"/>
        <end position="62"/>
    </location>
</feature>
<reference evidence="3" key="2">
    <citation type="submission" date="2023-02" db="EMBL/GenBank/DDBJ databases">
        <authorList>
            <consortium name="DOE Joint Genome Institute"/>
            <person name="Mondo S.J."/>
            <person name="Chang Y."/>
            <person name="Wang Y."/>
            <person name="Ahrendt S."/>
            <person name="Andreopoulos W."/>
            <person name="Barry K."/>
            <person name="Beard J."/>
            <person name="Benny G.L."/>
            <person name="Blankenship S."/>
            <person name="Bonito G."/>
            <person name="Cuomo C."/>
            <person name="Desiro A."/>
            <person name="Gervers K.A."/>
            <person name="Hundley H."/>
            <person name="Kuo A."/>
            <person name="LaButti K."/>
            <person name="Lang B.F."/>
            <person name="Lipzen A."/>
            <person name="O'Donnell K."/>
            <person name="Pangilinan J."/>
            <person name="Reynolds N."/>
            <person name="Sandor L."/>
            <person name="Smith M.W."/>
            <person name="Tsang A."/>
            <person name="Grigoriev I.V."/>
            <person name="Stajich J.E."/>
            <person name="Spatafora J.W."/>
        </authorList>
    </citation>
    <scope>NUCLEOTIDE SEQUENCE</scope>
    <source>
        <strain evidence="3">RSA 2281</strain>
    </source>
</reference>
<protein>
    <submittedName>
        <fullName evidence="3">Uncharacterized protein</fullName>
    </submittedName>
</protein>
<evidence type="ECO:0000313" key="4">
    <source>
        <dbReference type="Proteomes" id="UP001209540"/>
    </source>
</evidence>
<dbReference type="AlphaFoldDB" id="A0AAD5K1A1"/>
<dbReference type="Proteomes" id="UP001209540">
    <property type="component" value="Unassembled WGS sequence"/>
</dbReference>
<evidence type="ECO:0000256" key="1">
    <source>
        <dbReference type="SAM" id="MobiDB-lite"/>
    </source>
</evidence>
<dbReference type="EMBL" id="JAIXMP010000032">
    <property type="protein sequence ID" value="KAI9250500.1"/>
    <property type="molecule type" value="Genomic_DNA"/>
</dbReference>
<feature type="transmembrane region" description="Helical" evidence="2">
    <location>
        <begin position="136"/>
        <end position="154"/>
    </location>
</feature>
<comment type="caution">
    <text evidence="3">The sequence shown here is derived from an EMBL/GenBank/DDBJ whole genome shotgun (WGS) entry which is preliminary data.</text>
</comment>
<feature type="region of interest" description="Disordered" evidence="1">
    <location>
        <begin position="85"/>
        <end position="128"/>
    </location>
</feature>
<keyword evidence="2" id="KW-0812">Transmembrane</keyword>
<gene>
    <name evidence="3" type="ORF">BDA99DRAFT_564013</name>
</gene>